<evidence type="ECO:0000313" key="2">
    <source>
        <dbReference type="EMBL" id="KAH0551541.1"/>
    </source>
</evidence>
<feature type="non-terminal residue" evidence="2">
    <location>
        <position position="73"/>
    </location>
</feature>
<reference evidence="2" key="1">
    <citation type="submission" date="2021-03" db="EMBL/GenBank/DDBJ databases">
        <title>Comparative genomics and phylogenomic investigation of the class Geoglossomycetes provide insights into ecological specialization and systematics.</title>
        <authorList>
            <person name="Melie T."/>
            <person name="Pirro S."/>
            <person name="Miller A.N."/>
            <person name="Quandt A."/>
        </authorList>
    </citation>
    <scope>NUCLEOTIDE SEQUENCE</scope>
    <source>
        <strain evidence="2">CAQ_001_2017</strain>
    </source>
</reference>
<dbReference type="AlphaFoldDB" id="A0A9P8IHS1"/>
<protein>
    <submittedName>
        <fullName evidence="2">Uncharacterized protein</fullName>
    </submittedName>
</protein>
<evidence type="ECO:0000313" key="3">
    <source>
        <dbReference type="Proteomes" id="UP000750711"/>
    </source>
</evidence>
<keyword evidence="3" id="KW-1185">Reference proteome</keyword>
<dbReference type="Proteomes" id="UP000750711">
    <property type="component" value="Unassembled WGS sequence"/>
</dbReference>
<dbReference type="EMBL" id="JAGHQM010001947">
    <property type="protein sequence ID" value="KAH0551541.1"/>
    <property type="molecule type" value="Genomic_DNA"/>
</dbReference>
<comment type="caution">
    <text evidence="2">The sequence shown here is derived from an EMBL/GenBank/DDBJ whole genome shotgun (WGS) entry which is preliminary data.</text>
</comment>
<gene>
    <name evidence="2" type="ORF">GP486_007241</name>
</gene>
<feature type="region of interest" description="Disordered" evidence="1">
    <location>
        <begin position="25"/>
        <end position="73"/>
    </location>
</feature>
<sequence>MPAASSVPAGAVEATELQQSIFNAPPGSVAISAPPKETTGMTLKPPNLVTVEEGAKSPQGVKRRREEEEEPES</sequence>
<organism evidence="2 3">
    <name type="scientific">Trichoglossum hirsutum</name>
    <dbReference type="NCBI Taxonomy" id="265104"/>
    <lineage>
        <taxon>Eukaryota</taxon>
        <taxon>Fungi</taxon>
        <taxon>Dikarya</taxon>
        <taxon>Ascomycota</taxon>
        <taxon>Pezizomycotina</taxon>
        <taxon>Geoglossomycetes</taxon>
        <taxon>Geoglossales</taxon>
        <taxon>Geoglossaceae</taxon>
        <taxon>Trichoglossum</taxon>
    </lineage>
</organism>
<accession>A0A9P8IHS1</accession>
<evidence type="ECO:0000256" key="1">
    <source>
        <dbReference type="SAM" id="MobiDB-lite"/>
    </source>
</evidence>
<proteinExistence type="predicted"/>
<name>A0A9P8IHS1_9PEZI</name>